<evidence type="ECO:0000256" key="8">
    <source>
        <dbReference type="ARBA" id="ARBA00023136"/>
    </source>
</evidence>
<keyword evidence="3 9" id="KW-1003">Cell membrane</keyword>
<evidence type="ECO:0000313" key="10">
    <source>
        <dbReference type="EMBL" id="ABD06980.1"/>
    </source>
</evidence>
<comment type="function">
    <text evidence="9">Essential subunit of the Sec protein translocation channel SecYEG. Clamps together the 2 halves of SecY. May contact the channel plug during translocation.</text>
</comment>
<dbReference type="GO" id="GO:0005886">
    <property type="term" value="C:plasma membrane"/>
    <property type="evidence" value="ECO:0007669"/>
    <property type="project" value="UniProtKB-SubCell"/>
</dbReference>
<dbReference type="AlphaFoldDB" id="Q2IXT0"/>
<dbReference type="HOGENOM" id="CLU_113663_4_1_5"/>
<organism evidence="10 11">
    <name type="scientific">Rhodopseudomonas palustris (strain HaA2)</name>
    <dbReference type="NCBI Taxonomy" id="316058"/>
    <lineage>
        <taxon>Bacteria</taxon>
        <taxon>Pseudomonadati</taxon>
        <taxon>Pseudomonadota</taxon>
        <taxon>Alphaproteobacteria</taxon>
        <taxon>Hyphomicrobiales</taxon>
        <taxon>Nitrobacteraceae</taxon>
        <taxon>Rhodopseudomonas</taxon>
    </lineage>
</organism>
<dbReference type="STRING" id="316058.RPB_2275"/>
<evidence type="ECO:0000313" key="11">
    <source>
        <dbReference type="Proteomes" id="UP000008809"/>
    </source>
</evidence>
<gene>
    <name evidence="9" type="primary">secE</name>
    <name evidence="10" type="ordered locus">RPB_2275</name>
</gene>
<proteinExistence type="inferred from homology"/>
<keyword evidence="11" id="KW-1185">Reference proteome</keyword>
<dbReference type="PANTHER" id="PTHR33910:SF1">
    <property type="entry name" value="PROTEIN TRANSLOCASE SUBUNIT SECE"/>
    <property type="match status" value="1"/>
</dbReference>
<keyword evidence="4 9" id="KW-0812">Transmembrane</keyword>
<keyword evidence="8 9" id="KW-0472">Membrane</keyword>
<feature type="transmembrane region" description="Helical" evidence="9">
    <location>
        <begin position="28"/>
        <end position="49"/>
    </location>
</feature>
<keyword evidence="5 9" id="KW-0653">Protein transport</keyword>
<evidence type="ECO:0000256" key="9">
    <source>
        <dbReference type="HAMAP-Rule" id="MF_00422"/>
    </source>
</evidence>
<protein>
    <recommendedName>
        <fullName evidence="9">Protein translocase subunit SecE</fullName>
    </recommendedName>
</protein>
<evidence type="ECO:0000256" key="2">
    <source>
        <dbReference type="ARBA" id="ARBA00022448"/>
    </source>
</evidence>
<evidence type="ECO:0000256" key="6">
    <source>
        <dbReference type="ARBA" id="ARBA00022989"/>
    </source>
</evidence>
<dbReference type="GO" id="GO:0043952">
    <property type="term" value="P:protein transport by the Sec complex"/>
    <property type="evidence" value="ECO:0007669"/>
    <property type="project" value="UniProtKB-UniRule"/>
</dbReference>
<comment type="subcellular location">
    <subcellularLocation>
        <location evidence="9">Cell inner membrane</location>
        <topology evidence="9">Single-pass membrane protein</topology>
    </subcellularLocation>
    <subcellularLocation>
        <location evidence="1">Membrane</location>
    </subcellularLocation>
</comment>
<keyword evidence="7 9" id="KW-0811">Translocation</keyword>
<keyword evidence="6 9" id="KW-1133">Transmembrane helix</keyword>
<dbReference type="Proteomes" id="UP000008809">
    <property type="component" value="Chromosome"/>
</dbReference>
<dbReference type="Pfam" id="PF00584">
    <property type="entry name" value="SecE"/>
    <property type="match status" value="1"/>
</dbReference>
<keyword evidence="9" id="KW-0997">Cell inner membrane</keyword>
<dbReference type="GO" id="GO:0008320">
    <property type="term" value="F:protein transmembrane transporter activity"/>
    <property type="evidence" value="ECO:0007669"/>
    <property type="project" value="UniProtKB-UniRule"/>
</dbReference>
<evidence type="ECO:0000256" key="1">
    <source>
        <dbReference type="ARBA" id="ARBA00004370"/>
    </source>
</evidence>
<comment type="subunit">
    <text evidence="9">Component of the Sec protein translocase complex. Heterotrimer consisting of SecY, SecE and SecG subunits. The heterotrimers can form oligomers, although 1 heterotrimer is thought to be able to translocate proteins. Interacts with the ribosome. Interacts with SecDF, and other proteins may be involved. Interacts with SecA.</text>
</comment>
<evidence type="ECO:0000256" key="5">
    <source>
        <dbReference type="ARBA" id="ARBA00022927"/>
    </source>
</evidence>
<comment type="similarity">
    <text evidence="9">Belongs to the SecE/SEC61-gamma family.</text>
</comment>
<dbReference type="Gene3D" id="1.20.5.1030">
    <property type="entry name" value="Preprotein translocase secy subunit"/>
    <property type="match status" value="1"/>
</dbReference>
<dbReference type="GO" id="GO:0006605">
    <property type="term" value="P:protein targeting"/>
    <property type="evidence" value="ECO:0007669"/>
    <property type="project" value="UniProtKB-UniRule"/>
</dbReference>
<dbReference type="GO" id="GO:0009306">
    <property type="term" value="P:protein secretion"/>
    <property type="evidence" value="ECO:0007669"/>
    <property type="project" value="UniProtKB-UniRule"/>
</dbReference>
<dbReference type="eggNOG" id="COG0690">
    <property type="taxonomic scope" value="Bacteria"/>
</dbReference>
<dbReference type="InterPro" id="IPR038379">
    <property type="entry name" value="SecE_sf"/>
</dbReference>
<keyword evidence="2 9" id="KW-0813">Transport</keyword>
<dbReference type="InterPro" id="IPR005807">
    <property type="entry name" value="SecE_bac"/>
</dbReference>
<dbReference type="InterPro" id="IPR001901">
    <property type="entry name" value="Translocase_SecE/Sec61-g"/>
</dbReference>
<evidence type="ECO:0000256" key="4">
    <source>
        <dbReference type="ARBA" id="ARBA00022692"/>
    </source>
</evidence>
<dbReference type="NCBIfam" id="TIGR00964">
    <property type="entry name" value="secE_bact"/>
    <property type="match status" value="1"/>
</dbReference>
<dbReference type="GO" id="GO:0065002">
    <property type="term" value="P:intracellular protein transmembrane transport"/>
    <property type="evidence" value="ECO:0007669"/>
    <property type="project" value="UniProtKB-UniRule"/>
</dbReference>
<name>Q2IXT0_RHOP2</name>
<dbReference type="PRINTS" id="PR01650">
    <property type="entry name" value="SECETRNLCASE"/>
</dbReference>
<reference evidence="10 11" key="1">
    <citation type="submission" date="2006-01" db="EMBL/GenBank/DDBJ databases">
        <title>Complete sequence of Rhodopseudomonas palustris HaA2.</title>
        <authorList>
            <consortium name="US DOE Joint Genome Institute"/>
            <person name="Copeland A."/>
            <person name="Lucas S."/>
            <person name="Lapidus A."/>
            <person name="Barry K."/>
            <person name="Detter J.C."/>
            <person name="Glavina T."/>
            <person name="Hammon N."/>
            <person name="Israni S."/>
            <person name="Pitluck S."/>
            <person name="Chain P."/>
            <person name="Malfatti S."/>
            <person name="Shin M."/>
            <person name="Vergez L."/>
            <person name="Schmutz J."/>
            <person name="Larimer F."/>
            <person name="Land M."/>
            <person name="Hauser L."/>
            <person name="Pelletier D.A."/>
            <person name="Kyrpides N."/>
            <person name="Anderson I."/>
            <person name="Oda Y."/>
            <person name="Harwood C.S."/>
            <person name="Richardson P."/>
        </authorList>
    </citation>
    <scope>NUCLEOTIDE SEQUENCE [LARGE SCALE GENOMIC DNA]</scope>
    <source>
        <strain evidence="10 11">HaA2</strain>
    </source>
</reference>
<evidence type="ECO:0000256" key="3">
    <source>
        <dbReference type="ARBA" id="ARBA00022475"/>
    </source>
</evidence>
<evidence type="ECO:0000256" key="7">
    <source>
        <dbReference type="ARBA" id="ARBA00023010"/>
    </source>
</evidence>
<dbReference type="KEGG" id="rpb:RPB_2275"/>
<dbReference type="EMBL" id="CP000250">
    <property type="protein sequence ID" value="ABD06980.1"/>
    <property type="molecule type" value="Genomic_DNA"/>
</dbReference>
<dbReference type="HAMAP" id="MF_00422">
    <property type="entry name" value="SecE"/>
    <property type="match status" value="1"/>
</dbReference>
<accession>Q2IXT0</accession>
<sequence length="63" mass="7217">MMAFSPFKFLQEVRSETAKVTWPSRREVTITTIMVFIMVALASIFFFAADQVIRILITFVLGV</sequence>
<dbReference type="PANTHER" id="PTHR33910">
    <property type="entry name" value="PROTEIN TRANSLOCASE SUBUNIT SECE"/>
    <property type="match status" value="1"/>
</dbReference>